<protein>
    <submittedName>
        <fullName evidence="1">Uncharacterized protein</fullName>
    </submittedName>
</protein>
<organism evidence="1 2">
    <name type="scientific">Pyropia yezoensis</name>
    <name type="common">Susabi-nori</name>
    <name type="synonym">Porphyra yezoensis</name>
    <dbReference type="NCBI Taxonomy" id="2788"/>
    <lineage>
        <taxon>Eukaryota</taxon>
        <taxon>Rhodophyta</taxon>
        <taxon>Bangiophyceae</taxon>
        <taxon>Bangiales</taxon>
        <taxon>Bangiaceae</taxon>
        <taxon>Pyropia</taxon>
    </lineage>
</organism>
<evidence type="ECO:0000313" key="2">
    <source>
        <dbReference type="Proteomes" id="UP000798662"/>
    </source>
</evidence>
<dbReference type="Proteomes" id="UP000798662">
    <property type="component" value="Chromosome 2"/>
</dbReference>
<name>A0ACC3C8G9_PYRYE</name>
<accession>A0ACC3C8G9</accession>
<reference evidence="1" key="1">
    <citation type="submission" date="2019-11" db="EMBL/GenBank/DDBJ databases">
        <title>Nori genome reveals adaptations in red seaweeds to the harsh intertidal environment.</title>
        <authorList>
            <person name="Wang D."/>
            <person name="Mao Y."/>
        </authorList>
    </citation>
    <scope>NUCLEOTIDE SEQUENCE</scope>
    <source>
        <tissue evidence="1">Gametophyte</tissue>
    </source>
</reference>
<proteinExistence type="predicted"/>
<gene>
    <name evidence="1" type="ORF">I4F81_008796</name>
</gene>
<sequence>MERAPSPSSPVGPSGHTGFDLALAELYLGRRSSMELRLVLRVLGIKGKMRAPVKDKRALALQAMQQQILGDMDLEIMLDNAAMRSGKRGATLMEGSLRRVLHAVPGGSSSAPNLRIDDGSLGSGVLLGRPAVPDRSTPPTGRGIHASGSTAGAGIGATNRVIGATADALRGSTEASGGGGSGPGEGATQDPIPLATPPQPHSTGAREADFSANDVARRFHVLSDPANGDALRRAYQPLPRAEPDKERVNLWTSVVGPIFNRASYRPTPPALIDGIMETDLRGIDPNRHSGARLGSKLEENFRTLRSLYTVAVANYARSGQNEPTFKSFAQGDHRLLYIHCLLKGSDAVDFVLRTIPVGAQSEVGLPGSGRVGGTPPKPPKRAKVAQVVINGMDGLTSALSGVARAMAPASSTATDASNIYDNAEAIGAVTKQLRAAREDLTADPDDPIAARVVHHLESQLAKLLG</sequence>
<keyword evidence="2" id="KW-1185">Reference proteome</keyword>
<dbReference type="EMBL" id="CM020619">
    <property type="protein sequence ID" value="KAK1866276.1"/>
    <property type="molecule type" value="Genomic_DNA"/>
</dbReference>
<comment type="caution">
    <text evidence="1">The sequence shown here is derived from an EMBL/GenBank/DDBJ whole genome shotgun (WGS) entry which is preliminary data.</text>
</comment>
<evidence type="ECO:0000313" key="1">
    <source>
        <dbReference type="EMBL" id="KAK1866276.1"/>
    </source>
</evidence>